<organism evidence="2 3">
    <name type="scientific">Pleuronectes platessa</name>
    <name type="common">European plaice</name>
    <dbReference type="NCBI Taxonomy" id="8262"/>
    <lineage>
        <taxon>Eukaryota</taxon>
        <taxon>Metazoa</taxon>
        <taxon>Chordata</taxon>
        <taxon>Craniata</taxon>
        <taxon>Vertebrata</taxon>
        <taxon>Euteleostomi</taxon>
        <taxon>Actinopterygii</taxon>
        <taxon>Neopterygii</taxon>
        <taxon>Teleostei</taxon>
        <taxon>Neoteleostei</taxon>
        <taxon>Acanthomorphata</taxon>
        <taxon>Carangaria</taxon>
        <taxon>Pleuronectiformes</taxon>
        <taxon>Pleuronectoidei</taxon>
        <taxon>Pleuronectidae</taxon>
        <taxon>Pleuronectes</taxon>
    </lineage>
</organism>
<protein>
    <submittedName>
        <fullName evidence="2">Uncharacterized protein</fullName>
    </submittedName>
</protein>
<comment type="caution">
    <text evidence="2">The sequence shown here is derived from an EMBL/GenBank/DDBJ whole genome shotgun (WGS) entry which is preliminary data.</text>
</comment>
<accession>A0A9N7UBR0</accession>
<sequence length="115" mass="12476">MSEEEKEKLSAVPFMASPPLPPPPPLKATHENSSFQTGGGRGCREAMNWDGDTKNVISSSHSRVLPFSVRKLLDAVGVVQDQACVRPRALLIAYIVQPASRRGGRRLPAFKGLPN</sequence>
<dbReference type="AlphaFoldDB" id="A0A9N7UBR0"/>
<evidence type="ECO:0000313" key="2">
    <source>
        <dbReference type="EMBL" id="CAB1428919.1"/>
    </source>
</evidence>
<name>A0A9N7UBR0_PLEPL</name>
<dbReference type="EMBL" id="CADEAL010001101">
    <property type="protein sequence ID" value="CAB1428919.1"/>
    <property type="molecule type" value="Genomic_DNA"/>
</dbReference>
<evidence type="ECO:0000313" key="3">
    <source>
        <dbReference type="Proteomes" id="UP001153269"/>
    </source>
</evidence>
<feature type="compositionally biased region" description="Pro residues" evidence="1">
    <location>
        <begin position="16"/>
        <end position="26"/>
    </location>
</feature>
<evidence type="ECO:0000256" key="1">
    <source>
        <dbReference type="SAM" id="MobiDB-lite"/>
    </source>
</evidence>
<dbReference type="Proteomes" id="UP001153269">
    <property type="component" value="Unassembled WGS sequence"/>
</dbReference>
<keyword evidence="3" id="KW-1185">Reference proteome</keyword>
<reference evidence="2" key="1">
    <citation type="submission" date="2020-03" db="EMBL/GenBank/DDBJ databases">
        <authorList>
            <person name="Weist P."/>
        </authorList>
    </citation>
    <scope>NUCLEOTIDE SEQUENCE</scope>
</reference>
<proteinExistence type="predicted"/>
<feature type="region of interest" description="Disordered" evidence="1">
    <location>
        <begin position="1"/>
        <end position="44"/>
    </location>
</feature>
<gene>
    <name evidence="2" type="ORF">PLEPLA_LOCUS16894</name>
</gene>